<gene>
    <name evidence="2" type="ORF">V6W80_11055</name>
</gene>
<accession>A0ABZ2FZ42</accession>
<dbReference type="EMBL" id="CP145723">
    <property type="protein sequence ID" value="WWM68776.1"/>
    <property type="molecule type" value="Genomic_DNA"/>
</dbReference>
<dbReference type="PRINTS" id="PR01994">
    <property type="entry name" value="ANTIREPRESSR"/>
</dbReference>
<dbReference type="InterPro" id="IPR018875">
    <property type="entry name" value="Antirepressor_Ant_N"/>
</dbReference>
<feature type="domain" description="Antirepressor protein ant N-terminal" evidence="1">
    <location>
        <begin position="10"/>
        <end position="119"/>
    </location>
</feature>
<protein>
    <submittedName>
        <fullName evidence="2">Phage antirepressor N-terminal domain-containing protein</fullName>
    </submittedName>
</protein>
<sequence>MHTAPQLFPVPFHGDTVILVGQDNEPYVAMKPIVANMGMDWPTQYVKLTERFSSTIGEIPTVGEDGKTRNMICLPLKKLPAWLYSISPNKVAPELREKIIRYQEECDDALWNYWTQGVAERPGAVANASKQIALSRHRLALLKELHRTRDRALRSAIHEQLAQVSQALGLSVPELESIGRDDPETPDMLKAFWEGIAVLEEAKEPCNHALPGSGTICLNLPDIRRLFRKYEIPLTPSKALNDLLRQSKSPHFIKNGLFTSSLSQKKIRGWLFTYQL</sequence>
<reference evidence="2 3" key="1">
    <citation type="submission" date="2024-02" db="EMBL/GenBank/DDBJ databases">
        <title>The whole genome sequence of Pseudomonas benzopyrenica MLY92.</title>
        <authorList>
            <person name="Liu Y."/>
        </authorList>
    </citation>
    <scope>NUCLEOTIDE SEQUENCE [LARGE SCALE GENOMIC DNA]</scope>
    <source>
        <strain evidence="2 3">MLY92</strain>
    </source>
</reference>
<dbReference type="RefSeq" id="WP_338547103.1">
    <property type="nucleotide sequence ID" value="NZ_CP145723.1"/>
</dbReference>
<proteinExistence type="predicted"/>
<dbReference type="Pfam" id="PF10547">
    <property type="entry name" value="P22_AR_N"/>
    <property type="match status" value="1"/>
</dbReference>
<keyword evidence="3" id="KW-1185">Reference proteome</keyword>
<evidence type="ECO:0000313" key="3">
    <source>
        <dbReference type="Proteomes" id="UP001372714"/>
    </source>
</evidence>
<evidence type="ECO:0000259" key="1">
    <source>
        <dbReference type="Pfam" id="PF10547"/>
    </source>
</evidence>
<evidence type="ECO:0000313" key="2">
    <source>
        <dbReference type="EMBL" id="WWM68776.1"/>
    </source>
</evidence>
<name>A0ABZ2FZ42_9PSED</name>
<organism evidence="2 3">
    <name type="scientific">Pseudomonas benzopyrenica</name>
    <dbReference type="NCBI Taxonomy" id="2993566"/>
    <lineage>
        <taxon>Bacteria</taxon>
        <taxon>Pseudomonadati</taxon>
        <taxon>Pseudomonadota</taxon>
        <taxon>Gammaproteobacteria</taxon>
        <taxon>Pseudomonadales</taxon>
        <taxon>Pseudomonadaceae</taxon>
        <taxon>Pseudomonas</taxon>
    </lineage>
</organism>
<dbReference type="Proteomes" id="UP001372714">
    <property type="component" value="Chromosome"/>
</dbReference>